<keyword evidence="7" id="KW-0235">DNA replication</keyword>
<dbReference type="InterPro" id="IPR050535">
    <property type="entry name" value="DNA_Repair-Maintenance_Comp"/>
</dbReference>
<keyword evidence="6 7" id="KW-0269">Exonuclease</keyword>
<gene>
    <name evidence="7 10" type="primary">sbcD</name>
    <name evidence="10" type="ORF">FSB76_24625</name>
</gene>
<dbReference type="SUPFAM" id="SSF56300">
    <property type="entry name" value="Metallo-dependent phosphatases"/>
    <property type="match status" value="1"/>
</dbReference>
<evidence type="ECO:0000256" key="1">
    <source>
        <dbReference type="ARBA" id="ARBA00010555"/>
    </source>
</evidence>
<name>A0A5B8W7Q1_9SPHI</name>
<dbReference type="InterPro" id="IPR004593">
    <property type="entry name" value="SbcD"/>
</dbReference>
<keyword evidence="11" id="KW-1185">Reference proteome</keyword>
<protein>
    <recommendedName>
        <fullName evidence="3 7">Nuclease SbcCD subunit D</fullName>
    </recommendedName>
</protein>
<dbReference type="NCBIfam" id="TIGR00619">
    <property type="entry name" value="sbcd"/>
    <property type="match status" value="1"/>
</dbReference>
<dbReference type="CDD" id="cd00840">
    <property type="entry name" value="MPP_Mre11_N"/>
    <property type="match status" value="1"/>
</dbReference>
<dbReference type="GO" id="GO:0008408">
    <property type="term" value="F:3'-5' exonuclease activity"/>
    <property type="evidence" value="ECO:0007669"/>
    <property type="project" value="InterPro"/>
</dbReference>
<dbReference type="InterPro" id="IPR004843">
    <property type="entry name" value="Calcineurin-like_PHP"/>
</dbReference>
<evidence type="ECO:0000256" key="4">
    <source>
        <dbReference type="ARBA" id="ARBA00022722"/>
    </source>
</evidence>
<dbReference type="OrthoDB" id="9773856at2"/>
<feature type="domain" description="Calcineurin-like phosphoesterase" evidence="8">
    <location>
        <begin position="1"/>
        <end position="231"/>
    </location>
</feature>
<dbReference type="InterPro" id="IPR029052">
    <property type="entry name" value="Metallo-depent_PP-like"/>
</dbReference>
<evidence type="ECO:0000259" key="8">
    <source>
        <dbReference type="Pfam" id="PF00149"/>
    </source>
</evidence>
<sequence length="406" mass="45958">MRILHTADWHLGKRMEQFDRTEEHQDFLDWLIDKLKSEKIDVLIVAGDIFDSGAPSNTALEQYYHFLRNVKDTDCHDVVIVGGNHDSISTLNAPKALLKYFNVHIVGGVPEIFSDQVIPIYDKNKQIELVICAVPFLRDRDIRLSISGETTLEREARIKQGIVDHYQNLVEHIAVHKDNNIPVIATGHLYAAGASTSESEKDIHIGNLGQVAGDQFPKEFNYIALGHLHRPQKVNKMDYVRYSGSPIPLSFSENDDRKQVVIIEFGGGAVKIEELEVPCCRRLVRISGTLDSVRSQILILEDEGLKYPSWIELKIETNAFIPDLNEQLDKLKTGKPFIGHFFPRQLLIRPSQQIQQLTTEAMALNDLDPKSVFLKKCEAVYGNTKQPELIATFQEALEALQQEGDL</sequence>
<keyword evidence="7" id="KW-0233">DNA recombination</keyword>
<evidence type="ECO:0000313" key="10">
    <source>
        <dbReference type="EMBL" id="QEC78976.1"/>
    </source>
</evidence>
<comment type="subunit">
    <text evidence="2 7">Heterodimer of SbcC and SbcD.</text>
</comment>
<reference evidence="10 11" key="1">
    <citation type="journal article" date="2013" name="J. Microbiol.">
        <title>Mucilaginibacter ginsenosidivorax sp. nov., with ginsenoside converting activity isolated from sediment.</title>
        <authorList>
            <person name="Kim J.K."/>
            <person name="Choi T.E."/>
            <person name="Liu Q.M."/>
            <person name="Park H.Y."/>
            <person name="Yi T.H."/>
            <person name="Yoon M.H."/>
            <person name="Kim S.C."/>
            <person name="Im W.T."/>
        </authorList>
    </citation>
    <scope>NUCLEOTIDE SEQUENCE [LARGE SCALE GENOMIC DNA]</scope>
    <source>
        <strain evidence="10 11">KHI28</strain>
    </source>
</reference>
<dbReference type="EMBL" id="CP042437">
    <property type="protein sequence ID" value="QEC78976.1"/>
    <property type="molecule type" value="Genomic_DNA"/>
</dbReference>
<evidence type="ECO:0000256" key="5">
    <source>
        <dbReference type="ARBA" id="ARBA00022801"/>
    </source>
</evidence>
<feature type="domain" description="Nuclease SbcCD subunit D C-terminal" evidence="9">
    <location>
        <begin position="280"/>
        <end position="379"/>
    </location>
</feature>
<dbReference type="Pfam" id="PF00149">
    <property type="entry name" value="Metallophos"/>
    <property type="match status" value="1"/>
</dbReference>
<comment type="function">
    <text evidence="7">SbcCD cleaves DNA hairpin structures. These structures can inhibit DNA replication and are intermediates in certain DNA recombination reactions. The complex acts as a 3'-&gt;5' double strand exonuclease that can open hairpins. It also has a 5' single-strand endonuclease activity.</text>
</comment>
<organism evidence="10 11">
    <name type="scientific">Mucilaginibacter ginsenosidivorax</name>
    <dbReference type="NCBI Taxonomy" id="862126"/>
    <lineage>
        <taxon>Bacteria</taxon>
        <taxon>Pseudomonadati</taxon>
        <taxon>Bacteroidota</taxon>
        <taxon>Sphingobacteriia</taxon>
        <taxon>Sphingobacteriales</taxon>
        <taxon>Sphingobacteriaceae</taxon>
        <taxon>Mucilaginibacter</taxon>
    </lineage>
</organism>
<dbReference type="Pfam" id="PF12320">
    <property type="entry name" value="SbcD_C"/>
    <property type="match status" value="1"/>
</dbReference>
<dbReference type="InterPro" id="IPR026843">
    <property type="entry name" value="SbcD_C"/>
</dbReference>
<evidence type="ECO:0000256" key="2">
    <source>
        <dbReference type="ARBA" id="ARBA00011322"/>
    </source>
</evidence>
<evidence type="ECO:0000256" key="6">
    <source>
        <dbReference type="ARBA" id="ARBA00022839"/>
    </source>
</evidence>
<evidence type="ECO:0000259" key="9">
    <source>
        <dbReference type="Pfam" id="PF12320"/>
    </source>
</evidence>
<dbReference type="PANTHER" id="PTHR30337:SF0">
    <property type="entry name" value="NUCLEASE SBCCD SUBUNIT D"/>
    <property type="match status" value="1"/>
</dbReference>
<dbReference type="RefSeq" id="WP_147058118.1">
    <property type="nucleotide sequence ID" value="NZ_CP042437.1"/>
</dbReference>
<dbReference type="GO" id="GO:0006260">
    <property type="term" value="P:DNA replication"/>
    <property type="evidence" value="ECO:0007669"/>
    <property type="project" value="UniProtKB-KW"/>
</dbReference>
<dbReference type="KEGG" id="mgk:FSB76_24625"/>
<evidence type="ECO:0000256" key="3">
    <source>
        <dbReference type="ARBA" id="ARBA00013365"/>
    </source>
</evidence>
<dbReference type="GO" id="GO:0006310">
    <property type="term" value="P:DNA recombination"/>
    <property type="evidence" value="ECO:0007669"/>
    <property type="project" value="UniProtKB-KW"/>
</dbReference>
<proteinExistence type="inferred from homology"/>
<dbReference type="GO" id="GO:0004519">
    <property type="term" value="F:endonuclease activity"/>
    <property type="evidence" value="ECO:0007669"/>
    <property type="project" value="UniProtKB-KW"/>
</dbReference>
<evidence type="ECO:0000256" key="7">
    <source>
        <dbReference type="RuleBase" id="RU363069"/>
    </source>
</evidence>
<accession>A0A5B8W7Q1</accession>
<keyword evidence="4 7" id="KW-0540">Nuclease</keyword>
<keyword evidence="5 7" id="KW-0378">Hydrolase</keyword>
<dbReference type="Proteomes" id="UP000321362">
    <property type="component" value="Chromosome"/>
</dbReference>
<comment type="similarity">
    <text evidence="1 7">Belongs to the SbcD family.</text>
</comment>
<dbReference type="Gene3D" id="3.60.21.10">
    <property type="match status" value="1"/>
</dbReference>
<evidence type="ECO:0000313" key="11">
    <source>
        <dbReference type="Proteomes" id="UP000321362"/>
    </source>
</evidence>
<keyword evidence="7" id="KW-0255">Endonuclease</keyword>
<dbReference type="InterPro" id="IPR041796">
    <property type="entry name" value="Mre11_N"/>
</dbReference>
<dbReference type="PANTHER" id="PTHR30337">
    <property type="entry name" value="COMPONENT OF ATP-DEPENDENT DSDNA EXONUCLEASE"/>
    <property type="match status" value="1"/>
</dbReference>
<dbReference type="AlphaFoldDB" id="A0A5B8W7Q1"/>